<comment type="caution">
    <text evidence="2">The sequence shown here is derived from an EMBL/GenBank/DDBJ whole genome shotgun (WGS) entry which is preliminary data.</text>
</comment>
<dbReference type="CDD" id="cd09083">
    <property type="entry name" value="EEP-1"/>
    <property type="match status" value="1"/>
</dbReference>
<accession>A0ABQ5MFZ9</accession>
<dbReference type="PANTHER" id="PTHR12121">
    <property type="entry name" value="CARBON CATABOLITE REPRESSOR PROTEIN 4"/>
    <property type="match status" value="1"/>
</dbReference>
<organism evidence="2 3">
    <name type="scientific">Neptunitalea lumnitzerae</name>
    <dbReference type="NCBI Taxonomy" id="2965509"/>
    <lineage>
        <taxon>Bacteria</taxon>
        <taxon>Pseudomonadati</taxon>
        <taxon>Bacteroidota</taxon>
        <taxon>Flavobacteriia</taxon>
        <taxon>Flavobacteriales</taxon>
        <taxon>Flavobacteriaceae</taxon>
        <taxon>Neptunitalea</taxon>
    </lineage>
</organism>
<proteinExistence type="predicted"/>
<name>A0ABQ5MFZ9_9FLAO</name>
<protein>
    <submittedName>
        <fullName evidence="2">Endonuclease</fullName>
    </submittedName>
</protein>
<keyword evidence="2" id="KW-0540">Nuclease</keyword>
<keyword evidence="2" id="KW-0378">Hydrolase</keyword>
<evidence type="ECO:0000313" key="2">
    <source>
        <dbReference type="EMBL" id="GLB48349.1"/>
    </source>
</evidence>
<sequence>MTYNIRYGNETDDENSWSFRKEALVNLINYYSPDVMGTQEGLQYQLEYIAKNSSYKYIGVGRDNGKKEGEYSAIFYNSKKFKVLKSATFWLSPTPDVPSKGWDAALNRVCTYGLFENKETKSRFYVFNAHFDHVGVQARAEAAKLMLLKLKELNTDNLPAFVTGDFNLTPASEPIQIFSQQLNDSYTHSTTKPYGPAGTWNAYHFSENPVNRIDYIFTSGNLKVLKYRTITDFYDFKYPSDHLPVLITALQE</sequence>
<dbReference type="EMBL" id="BRVO01000001">
    <property type="protein sequence ID" value="GLB48349.1"/>
    <property type="molecule type" value="Genomic_DNA"/>
</dbReference>
<dbReference type="SUPFAM" id="SSF56219">
    <property type="entry name" value="DNase I-like"/>
    <property type="match status" value="1"/>
</dbReference>
<reference evidence="2" key="1">
    <citation type="submission" date="2022-07" db="EMBL/GenBank/DDBJ databases">
        <title>Taxonomy of Novel Oxalotrophic and Methylotrophic Bacteria.</title>
        <authorList>
            <person name="Sahin N."/>
            <person name="Tani A."/>
        </authorList>
    </citation>
    <scope>NUCLEOTIDE SEQUENCE</scope>
    <source>
        <strain evidence="2">Y10</strain>
    </source>
</reference>
<gene>
    <name evidence="2" type="ORF">Y10_07170</name>
</gene>
<dbReference type="PANTHER" id="PTHR12121:SF36">
    <property type="entry name" value="ENDONUCLEASE_EXONUCLEASE_PHOSPHATASE DOMAIN-CONTAINING PROTEIN"/>
    <property type="match status" value="1"/>
</dbReference>
<dbReference type="InterPro" id="IPR036691">
    <property type="entry name" value="Endo/exonu/phosph_ase_sf"/>
</dbReference>
<dbReference type="Gene3D" id="3.60.10.10">
    <property type="entry name" value="Endonuclease/exonuclease/phosphatase"/>
    <property type="match status" value="1"/>
</dbReference>
<dbReference type="Pfam" id="PF03372">
    <property type="entry name" value="Exo_endo_phos"/>
    <property type="match status" value="1"/>
</dbReference>
<evidence type="ECO:0000313" key="3">
    <source>
        <dbReference type="Proteomes" id="UP001143543"/>
    </source>
</evidence>
<dbReference type="GO" id="GO:0004519">
    <property type="term" value="F:endonuclease activity"/>
    <property type="evidence" value="ECO:0007669"/>
    <property type="project" value="UniProtKB-KW"/>
</dbReference>
<dbReference type="Proteomes" id="UP001143543">
    <property type="component" value="Unassembled WGS sequence"/>
</dbReference>
<dbReference type="InterPro" id="IPR005135">
    <property type="entry name" value="Endo/exonuclease/phosphatase"/>
</dbReference>
<evidence type="ECO:0000259" key="1">
    <source>
        <dbReference type="Pfam" id="PF03372"/>
    </source>
</evidence>
<keyword evidence="2" id="KW-0255">Endonuclease</keyword>
<feature type="domain" description="Endonuclease/exonuclease/phosphatase" evidence="1">
    <location>
        <begin position="1"/>
        <end position="242"/>
    </location>
</feature>
<dbReference type="InterPro" id="IPR050410">
    <property type="entry name" value="CCR4/nocturin_mRNA_transcr"/>
</dbReference>
<keyword evidence="3" id="KW-1185">Reference proteome</keyword>